<evidence type="ECO:0000256" key="2">
    <source>
        <dbReference type="ARBA" id="ARBA00004496"/>
    </source>
</evidence>
<dbReference type="Pfam" id="PF00072">
    <property type="entry name" value="Response_reg"/>
    <property type="match status" value="1"/>
</dbReference>
<evidence type="ECO:0000256" key="10">
    <source>
        <dbReference type="SAM" id="MobiDB-lite"/>
    </source>
</evidence>
<dbReference type="SUPFAM" id="SSF55874">
    <property type="entry name" value="ATPase domain of HSP90 chaperone/DNA topoisomerase II/histidine kinase"/>
    <property type="match status" value="2"/>
</dbReference>
<proteinExistence type="predicted"/>
<feature type="coiled-coil region" evidence="9">
    <location>
        <begin position="93"/>
        <end position="120"/>
    </location>
</feature>
<evidence type="ECO:0000259" key="11">
    <source>
        <dbReference type="PROSITE" id="PS50109"/>
    </source>
</evidence>
<dbReference type="GO" id="GO:0005886">
    <property type="term" value="C:plasma membrane"/>
    <property type="evidence" value="ECO:0000318"/>
    <property type="project" value="GO_Central"/>
</dbReference>
<dbReference type="PANTHER" id="PTHR43047">
    <property type="entry name" value="TWO-COMPONENT HISTIDINE PROTEIN KINASE"/>
    <property type="match status" value="1"/>
</dbReference>
<reference evidence="14" key="3">
    <citation type="submission" date="2020-12" db="UniProtKB">
        <authorList>
            <consortium name="EnsemblPlants"/>
        </authorList>
    </citation>
    <scope>IDENTIFICATION</scope>
</reference>
<dbReference type="Gene3D" id="3.30.450.20">
    <property type="entry name" value="PAS domain"/>
    <property type="match status" value="1"/>
</dbReference>
<dbReference type="InterPro" id="IPR005467">
    <property type="entry name" value="His_kinase_dom"/>
</dbReference>
<dbReference type="EC" id="2.7.13.3" evidence="3"/>
<comment type="subcellular location">
    <subcellularLocation>
        <location evidence="2">Cytoplasm</location>
    </subcellularLocation>
</comment>
<keyword evidence="7" id="KW-0418">Kinase</keyword>
<dbReference type="GO" id="GO:0000160">
    <property type="term" value="P:phosphorelay signal transduction system"/>
    <property type="evidence" value="ECO:0000318"/>
    <property type="project" value="GO_Central"/>
</dbReference>
<feature type="domain" description="Histidine kinase" evidence="11">
    <location>
        <begin position="381"/>
        <end position="754"/>
    </location>
</feature>
<dbReference type="InterPro" id="IPR003661">
    <property type="entry name" value="HisK_dim/P_dom"/>
</dbReference>
<feature type="region of interest" description="Disordered" evidence="10">
    <location>
        <begin position="898"/>
        <end position="920"/>
    </location>
</feature>
<dbReference type="PANTHER" id="PTHR43047:SF68">
    <property type="entry name" value="HISTIDINE KINASE 5"/>
    <property type="match status" value="1"/>
</dbReference>
<evidence type="ECO:0000256" key="5">
    <source>
        <dbReference type="ARBA" id="ARBA00022553"/>
    </source>
</evidence>
<dbReference type="EMBL" id="ABEU02000001">
    <property type="protein sequence ID" value="PNR62015.1"/>
    <property type="molecule type" value="Genomic_DNA"/>
</dbReference>
<evidence type="ECO:0000256" key="1">
    <source>
        <dbReference type="ARBA" id="ARBA00000085"/>
    </source>
</evidence>
<evidence type="ECO:0000256" key="8">
    <source>
        <dbReference type="PROSITE-ProRule" id="PRU00169"/>
    </source>
</evidence>
<dbReference type="FunFam" id="3.30.450.20:FF:000061">
    <property type="entry name" value="Histidine kinase 5"/>
    <property type="match status" value="1"/>
</dbReference>
<dbReference type="RefSeq" id="XP_024380243.1">
    <property type="nucleotide sequence ID" value="XM_024524475.2"/>
</dbReference>
<dbReference type="PaxDb" id="3218-PP1S38_54V6.1"/>
<dbReference type="SMART" id="SM00387">
    <property type="entry name" value="HATPase_c"/>
    <property type="match status" value="1"/>
</dbReference>
<evidence type="ECO:0000259" key="12">
    <source>
        <dbReference type="PROSITE" id="PS50110"/>
    </source>
</evidence>
<evidence type="ECO:0000313" key="15">
    <source>
        <dbReference type="Proteomes" id="UP000006727"/>
    </source>
</evidence>
<feature type="domain" description="Response regulatory" evidence="12">
    <location>
        <begin position="940"/>
        <end position="1083"/>
    </location>
</feature>
<dbReference type="Gramene" id="Pp3c1_9540V3.4">
    <property type="protein sequence ID" value="Pp3c1_9540V3.4"/>
    <property type="gene ID" value="Pp3c1_9540"/>
</dbReference>
<dbReference type="Pfam" id="PF00512">
    <property type="entry name" value="HisKA"/>
    <property type="match status" value="1"/>
</dbReference>
<dbReference type="GO" id="GO:0005737">
    <property type="term" value="C:cytoplasm"/>
    <property type="evidence" value="ECO:0007669"/>
    <property type="project" value="UniProtKB-SubCell"/>
</dbReference>
<dbReference type="EnsemblPlants" id="Pp3c1_9540V3.3">
    <property type="protein sequence ID" value="Pp3c1_9540V3.3"/>
    <property type="gene ID" value="Pp3c1_9540"/>
</dbReference>
<comment type="catalytic activity">
    <reaction evidence="1">
        <text>ATP + protein L-histidine = ADP + protein N-phospho-L-histidine.</text>
        <dbReference type="EC" id="2.7.13.3"/>
    </reaction>
</comment>
<dbReference type="Gene3D" id="1.10.287.130">
    <property type="match status" value="1"/>
</dbReference>
<keyword evidence="5 8" id="KW-0597">Phosphoprotein</keyword>
<feature type="modified residue" description="4-aspartylphosphate" evidence="8">
    <location>
        <position position="989"/>
    </location>
</feature>
<dbReference type="CDD" id="cd17546">
    <property type="entry name" value="REC_hyHK_CKI1_RcsC-like"/>
    <property type="match status" value="1"/>
</dbReference>
<dbReference type="Gramene" id="Pp3c1_9540V3.2">
    <property type="protein sequence ID" value="Pp3c1_9540V3.2"/>
    <property type="gene ID" value="Pp3c1_9540"/>
</dbReference>
<evidence type="ECO:0000256" key="3">
    <source>
        <dbReference type="ARBA" id="ARBA00012438"/>
    </source>
</evidence>
<evidence type="ECO:0000256" key="6">
    <source>
        <dbReference type="ARBA" id="ARBA00022679"/>
    </source>
</evidence>
<dbReference type="SMART" id="SM00448">
    <property type="entry name" value="REC"/>
    <property type="match status" value="1"/>
</dbReference>
<dbReference type="InterPro" id="IPR036890">
    <property type="entry name" value="HATPase_C_sf"/>
</dbReference>
<dbReference type="InterPro" id="IPR036097">
    <property type="entry name" value="HisK_dim/P_sf"/>
</dbReference>
<dbReference type="PROSITE" id="PS50110">
    <property type="entry name" value="RESPONSE_REGULATORY"/>
    <property type="match status" value="1"/>
</dbReference>
<dbReference type="FunFam" id="1.10.287.130:FF:000030">
    <property type="entry name" value="Putative histidine kinase 5"/>
    <property type="match status" value="1"/>
</dbReference>
<evidence type="ECO:0000313" key="14">
    <source>
        <dbReference type="EnsemblPlants" id="Pp3c1_9540V3.1"/>
    </source>
</evidence>
<dbReference type="Pfam" id="PF02518">
    <property type="entry name" value="HATPase_c"/>
    <property type="match status" value="1"/>
</dbReference>
<dbReference type="GO" id="GO:0000155">
    <property type="term" value="F:phosphorelay sensor kinase activity"/>
    <property type="evidence" value="ECO:0000318"/>
    <property type="project" value="GO_Central"/>
</dbReference>
<dbReference type="AlphaFoldDB" id="A0A2K1L7J5"/>
<evidence type="ECO:0000256" key="4">
    <source>
        <dbReference type="ARBA" id="ARBA00022490"/>
    </source>
</evidence>
<dbReference type="PRINTS" id="PR00344">
    <property type="entry name" value="BCTRLSENSOR"/>
</dbReference>
<dbReference type="CDD" id="cd00082">
    <property type="entry name" value="HisKA"/>
    <property type="match status" value="1"/>
</dbReference>
<dbReference type="InterPro" id="IPR003594">
    <property type="entry name" value="HATPase_dom"/>
</dbReference>
<dbReference type="SUPFAM" id="SSF47384">
    <property type="entry name" value="Homodimeric domain of signal transducing histidine kinase"/>
    <property type="match status" value="1"/>
</dbReference>
<sequence length="1090" mass="121457">MGIAPESSGYSQPPDMVDFQQRSMWPATTQALMKTDKRRDLLQPTIDLEQLLERDNTFADEQRFEDLMRSSKTAIRHRDSLVRMWKNHQVNAVGLLREQLDALQQRRFESERKKKEIIDEHAAECNFSCSDGDDVMLDPVSIGEGFMCNSDAGSSWSSIPDSASSMSEYEGENSSDYWREKAKTLDTLLSESLKREELLTTKLQDAVAEFPSGLMGELQQQFERFDNFLRFTVRKAPVVFGHQDTELRYRFIHNAFPTLTEEEVIGKTDEEIYQGMGVSELMEFKREVIRTKVPDKQEIKFNTNMFGCKTFMIAVEPVLDMNDVCVGVNYVAMDVTLQVAKREKLAKIQAEDAVQAAMESELNKTIFITEESMRAKQMLATMAHEIRSPLSGVISTASVLARTSLNQEQKRYVEFMTSSGNVVLKLINDILDLSKVEAGAMTFEEKKFRPREVVKHVLQMASASVAADKKTIHLETDVSEDVPLEVVGDVLRIRQVLTNLVSNAVKFTHEGKVSIVVRVVGPPSHTARDHTKSKRKFEFDCCETSQRSIELSAFPNSMPVSSSSEALNIFQRKGLITPMSIPVSDSATHFSEADQRSLLRNESEFSSDSIACQCCGTRNTGTVKLSSKCQRSEMAGVVLSSLKKQRTGEQICSIPSSNGSAGGQEALVKDEDTKDMMWIEFYIVDTGIGISEGAIPTLFKRYAQASSTHARKYGGTGLGLHICKQLAELMGGRISVLSKEKEGSTFSFKLPLRTVQHLPGSPISNDDPECVTEKDHKENMCTDAPEISRLSSSKPARKSLLNPSTRGRGYRRSKQSLKPPFNTPSPTNFDQLKYFTGFRSQKQEPHPTTAPTSAIVTKPVLSEEIGHCLKSNSSRLLDSQGPPLHSCFKSIEGFDIEDPAKSDRRSNTSSTKNIQGGSVRYKTRSSPVISNVVNNSRRFKILVAEDDPVNVKVAIQMMVALGHELKVVNNGADAVQAVKQESYDVVLMDVHMPVMDGLEATRHIRMYEESCSSALINDTVRTHQGATAASGMSLQSIRRIPIIAMTADALTDNIQECAKNGMDNFIAKPVNIEKLEELLDEYVPSMDQEI</sequence>
<keyword evidence="6" id="KW-0808">Transferase</keyword>
<evidence type="ECO:0000256" key="7">
    <source>
        <dbReference type="ARBA" id="ARBA00022777"/>
    </source>
</evidence>
<keyword evidence="9" id="KW-0175">Coiled coil</keyword>
<accession>A0A2K1L7J5</accession>
<reference evidence="13 15" key="2">
    <citation type="journal article" date="2018" name="Plant J.">
        <title>The Physcomitrella patens chromosome-scale assembly reveals moss genome structure and evolution.</title>
        <authorList>
            <person name="Lang D."/>
            <person name="Ullrich K.K."/>
            <person name="Murat F."/>
            <person name="Fuchs J."/>
            <person name="Jenkins J."/>
            <person name="Haas F.B."/>
            <person name="Piednoel M."/>
            <person name="Gundlach H."/>
            <person name="Van Bel M."/>
            <person name="Meyberg R."/>
            <person name="Vives C."/>
            <person name="Morata J."/>
            <person name="Symeonidi A."/>
            <person name="Hiss M."/>
            <person name="Muchero W."/>
            <person name="Kamisugi Y."/>
            <person name="Saleh O."/>
            <person name="Blanc G."/>
            <person name="Decker E.L."/>
            <person name="van Gessel N."/>
            <person name="Grimwood J."/>
            <person name="Hayes R.D."/>
            <person name="Graham S.W."/>
            <person name="Gunter L.E."/>
            <person name="McDaniel S.F."/>
            <person name="Hoernstein S.N.W."/>
            <person name="Larsson A."/>
            <person name="Li F.W."/>
            <person name="Perroud P.F."/>
            <person name="Phillips J."/>
            <person name="Ranjan P."/>
            <person name="Rokshar D.S."/>
            <person name="Rothfels C.J."/>
            <person name="Schneider L."/>
            <person name="Shu S."/>
            <person name="Stevenson D.W."/>
            <person name="Thummler F."/>
            <person name="Tillich M."/>
            <person name="Villarreal Aguilar J.C."/>
            <person name="Widiez T."/>
            <person name="Wong G.K."/>
            <person name="Wymore A."/>
            <person name="Zhang Y."/>
            <person name="Zimmer A.D."/>
            <person name="Quatrano R.S."/>
            <person name="Mayer K.F.X."/>
            <person name="Goodstein D."/>
            <person name="Casacuberta J.M."/>
            <person name="Vandepoele K."/>
            <person name="Reski R."/>
            <person name="Cuming A.C."/>
            <person name="Tuskan G.A."/>
            <person name="Maumus F."/>
            <person name="Salse J."/>
            <person name="Schmutz J."/>
            <person name="Rensing S.A."/>
        </authorList>
    </citation>
    <scope>NUCLEOTIDE SEQUENCE [LARGE SCALE GENOMIC DNA]</scope>
    <source>
        <strain evidence="14 15">cv. Gransden 2004</strain>
    </source>
</reference>
<dbReference type="Proteomes" id="UP000006727">
    <property type="component" value="Chromosome 1"/>
</dbReference>
<dbReference type="EnsemblPlants" id="Pp3c1_9540V3.4">
    <property type="protein sequence ID" value="Pp3c1_9540V3.4"/>
    <property type="gene ID" value="Pp3c1_9540"/>
</dbReference>
<keyword evidence="15" id="KW-1185">Reference proteome</keyword>
<keyword evidence="4" id="KW-0963">Cytoplasm</keyword>
<dbReference type="EnsemblPlants" id="Pp3c1_9540V3.1">
    <property type="protein sequence ID" value="Pp3c1_9540V3.1"/>
    <property type="gene ID" value="Pp3c1_9540"/>
</dbReference>
<organism evidence="13">
    <name type="scientific">Physcomitrium patens</name>
    <name type="common">Spreading-leaved earth moss</name>
    <name type="synonym">Physcomitrella patens</name>
    <dbReference type="NCBI Taxonomy" id="3218"/>
    <lineage>
        <taxon>Eukaryota</taxon>
        <taxon>Viridiplantae</taxon>
        <taxon>Streptophyta</taxon>
        <taxon>Embryophyta</taxon>
        <taxon>Bryophyta</taxon>
        <taxon>Bryophytina</taxon>
        <taxon>Bryopsida</taxon>
        <taxon>Funariidae</taxon>
        <taxon>Funariales</taxon>
        <taxon>Funariaceae</taxon>
        <taxon>Physcomitrium</taxon>
    </lineage>
</organism>
<evidence type="ECO:0000256" key="9">
    <source>
        <dbReference type="SAM" id="Coils"/>
    </source>
</evidence>
<dbReference type="Gene3D" id="3.30.565.10">
    <property type="entry name" value="Histidine kinase-like ATPase, C-terminal domain"/>
    <property type="match status" value="1"/>
</dbReference>
<dbReference type="EnsemblPlants" id="Pp3c1_9540V3.2">
    <property type="protein sequence ID" value="Pp3c1_9540V3.2"/>
    <property type="gene ID" value="Pp3c1_9540"/>
</dbReference>
<dbReference type="KEGG" id="ppp:112284566"/>
<dbReference type="FunFam" id="3.40.50.2300:FF:000569">
    <property type="entry name" value="Histidine kinase"/>
    <property type="match status" value="1"/>
</dbReference>
<name>A0A2K1L7J5_PHYPA</name>
<dbReference type="SMART" id="SM00388">
    <property type="entry name" value="HisKA"/>
    <property type="match status" value="1"/>
</dbReference>
<dbReference type="RefSeq" id="XP_024380234.1">
    <property type="nucleotide sequence ID" value="XM_024524466.2"/>
</dbReference>
<dbReference type="InterPro" id="IPR001789">
    <property type="entry name" value="Sig_transdc_resp-reg_receiver"/>
</dbReference>
<feature type="region of interest" description="Disordered" evidence="10">
    <location>
        <begin position="779"/>
        <end position="828"/>
    </location>
</feature>
<dbReference type="GO" id="GO:0009927">
    <property type="term" value="F:histidine phosphotransfer kinase activity"/>
    <property type="evidence" value="ECO:0000318"/>
    <property type="project" value="GO_Central"/>
</dbReference>
<protein>
    <recommendedName>
        <fullName evidence="3">histidine kinase</fullName>
        <ecNumber evidence="3">2.7.13.3</ecNumber>
    </recommendedName>
</protein>
<reference evidence="13 15" key="1">
    <citation type="journal article" date="2008" name="Science">
        <title>The Physcomitrella genome reveals evolutionary insights into the conquest of land by plants.</title>
        <authorList>
            <person name="Rensing S."/>
            <person name="Lang D."/>
            <person name="Zimmer A."/>
            <person name="Terry A."/>
            <person name="Salamov A."/>
            <person name="Shapiro H."/>
            <person name="Nishiyama T."/>
            <person name="Perroud P.-F."/>
            <person name="Lindquist E."/>
            <person name="Kamisugi Y."/>
            <person name="Tanahashi T."/>
            <person name="Sakakibara K."/>
            <person name="Fujita T."/>
            <person name="Oishi K."/>
            <person name="Shin-I T."/>
            <person name="Kuroki Y."/>
            <person name="Toyoda A."/>
            <person name="Suzuki Y."/>
            <person name="Hashimoto A."/>
            <person name="Yamaguchi K."/>
            <person name="Sugano A."/>
            <person name="Kohara Y."/>
            <person name="Fujiyama A."/>
            <person name="Anterola A."/>
            <person name="Aoki S."/>
            <person name="Ashton N."/>
            <person name="Barbazuk W.B."/>
            <person name="Barker E."/>
            <person name="Bennetzen J."/>
            <person name="Bezanilla M."/>
            <person name="Blankenship R."/>
            <person name="Cho S.H."/>
            <person name="Dutcher S."/>
            <person name="Estelle M."/>
            <person name="Fawcett J.A."/>
            <person name="Gundlach H."/>
            <person name="Hanada K."/>
            <person name="Heyl A."/>
            <person name="Hicks K.A."/>
            <person name="Hugh J."/>
            <person name="Lohr M."/>
            <person name="Mayer K."/>
            <person name="Melkozernov A."/>
            <person name="Murata T."/>
            <person name="Nelson D."/>
            <person name="Pils B."/>
            <person name="Prigge M."/>
            <person name="Reiss B."/>
            <person name="Renner T."/>
            <person name="Rombauts S."/>
            <person name="Rushton P."/>
            <person name="Sanderfoot A."/>
            <person name="Schween G."/>
            <person name="Shiu S.-H."/>
            <person name="Stueber K."/>
            <person name="Theodoulou F.L."/>
            <person name="Tu H."/>
            <person name="Van de Peer Y."/>
            <person name="Verrier P.J."/>
            <person name="Waters E."/>
            <person name="Wood A."/>
            <person name="Yang L."/>
            <person name="Cove D."/>
            <person name="Cuming A."/>
            <person name="Hasebe M."/>
            <person name="Lucas S."/>
            <person name="Mishler D.B."/>
            <person name="Reski R."/>
            <person name="Grigoriev I."/>
            <person name="Quatrano R.S."/>
            <person name="Boore J.L."/>
        </authorList>
    </citation>
    <scope>NUCLEOTIDE SEQUENCE [LARGE SCALE GENOMIC DNA]</scope>
    <source>
        <strain evidence="14 15">cv. Gransden 2004</strain>
    </source>
</reference>
<dbReference type="RefSeq" id="XP_024380249.1">
    <property type="nucleotide sequence ID" value="XM_024524481.2"/>
</dbReference>
<dbReference type="InterPro" id="IPR011006">
    <property type="entry name" value="CheY-like_superfamily"/>
</dbReference>
<dbReference type="PROSITE" id="PS50109">
    <property type="entry name" value="HIS_KIN"/>
    <property type="match status" value="1"/>
</dbReference>
<dbReference type="OrthoDB" id="10266508at2759"/>
<evidence type="ECO:0000313" key="13">
    <source>
        <dbReference type="EMBL" id="PNR62015.1"/>
    </source>
</evidence>
<dbReference type="InterPro" id="IPR004358">
    <property type="entry name" value="Sig_transdc_His_kin-like_C"/>
</dbReference>
<gene>
    <name evidence="14" type="primary">LOC112284566</name>
    <name evidence="13" type="ORF">PHYPA_000439</name>
</gene>
<dbReference type="Gramene" id="Pp3c1_9540V3.3">
    <property type="protein sequence ID" value="Pp3c1_9540V3.3"/>
    <property type="gene ID" value="Pp3c1_9540"/>
</dbReference>
<dbReference type="Gramene" id="Pp3c1_9540V3.1">
    <property type="protein sequence ID" value="Pp3c1_9540V3.1"/>
    <property type="gene ID" value="Pp3c1_9540"/>
</dbReference>
<feature type="compositionally biased region" description="Polar residues" evidence="10">
    <location>
        <begin position="907"/>
        <end position="916"/>
    </location>
</feature>
<dbReference type="Gene3D" id="3.40.50.2300">
    <property type="match status" value="1"/>
</dbReference>
<dbReference type="GeneID" id="112284566"/>
<dbReference type="SUPFAM" id="SSF52172">
    <property type="entry name" value="CheY-like"/>
    <property type="match status" value="1"/>
</dbReference>